<dbReference type="EnsemblMetazoa" id="XM_038200391.1">
    <property type="protein sequence ID" value="XP_038056319.1"/>
    <property type="gene ID" value="LOC119728236"/>
</dbReference>
<accession>A0A913ZXV1</accession>
<dbReference type="Proteomes" id="UP000887568">
    <property type="component" value="Unplaced"/>
</dbReference>
<dbReference type="InterPro" id="IPR029071">
    <property type="entry name" value="Ubiquitin-like_domsf"/>
</dbReference>
<dbReference type="OMA" id="KKLFYVY"/>
<dbReference type="GeneID" id="119728236"/>
<evidence type="ECO:0000313" key="2">
    <source>
        <dbReference type="EnsemblMetazoa" id="XP_038056319.1"/>
    </source>
</evidence>
<feature type="compositionally biased region" description="Basic and acidic residues" evidence="1">
    <location>
        <begin position="21"/>
        <end position="30"/>
    </location>
</feature>
<sequence>MGTGAGKNPQVGMPLSPTVEYAEKRSRKEGEPVVIDAPALVDLTHGTVRYRNDEDHIVKAGKELKTGYFYHARLEDYSEAATIKPEDKHKFSYVYKGTNRSRGKQLFYVYGIGFNSKDERFRVRKQYKPKGRGYVWPSSFRKGNHFYYDLTFITQEHDFSESEDEDEDMKTNINPDNMRFRLKDTDTVEVLKKRAAVRLLVPSSNIHVSYADTELSDEDTVGKQRTEEDGDFTRFVICLQAV</sequence>
<name>A0A913ZXV1_PATMI</name>
<feature type="region of interest" description="Disordered" evidence="1">
    <location>
        <begin position="1"/>
        <end position="30"/>
    </location>
</feature>
<dbReference type="SUPFAM" id="SSF54236">
    <property type="entry name" value="Ubiquitin-like"/>
    <property type="match status" value="1"/>
</dbReference>
<dbReference type="AlphaFoldDB" id="A0A913ZXV1"/>
<dbReference type="OrthoDB" id="9999810at2759"/>
<organism evidence="2 3">
    <name type="scientific">Patiria miniata</name>
    <name type="common">Bat star</name>
    <name type="synonym">Asterina miniata</name>
    <dbReference type="NCBI Taxonomy" id="46514"/>
    <lineage>
        <taxon>Eukaryota</taxon>
        <taxon>Metazoa</taxon>
        <taxon>Echinodermata</taxon>
        <taxon>Eleutherozoa</taxon>
        <taxon>Asterozoa</taxon>
        <taxon>Asteroidea</taxon>
        <taxon>Valvatacea</taxon>
        <taxon>Valvatida</taxon>
        <taxon>Asterinidae</taxon>
        <taxon>Patiria</taxon>
    </lineage>
</organism>
<evidence type="ECO:0000256" key="1">
    <source>
        <dbReference type="SAM" id="MobiDB-lite"/>
    </source>
</evidence>
<reference evidence="2" key="1">
    <citation type="submission" date="2022-11" db="UniProtKB">
        <authorList>
            <consortium name="EnsemblMetazoa"/>
        </authorList>
    </citation>
    <scope>IDENTIFICATION</scope>
</reference>
<dbReference type="CDD" id="cd17039">
    <property type="entry name" value="Ubl_ubiquitin_like"/>
    <property type="match status" value="1"/>
</dbReference>
<keyword evidence="3" id="KW-1185">Reference proteome</keyword>
<evidence type="ECO:0000313" key="3">
    <source>
        <dbReference type="Proteomes" id="UP000887568"/>
    </source>
</evidence>
<proteinExistence type="predicted"/>
<dbReference type="RefSeq" id="XP_038056319.1">
    <property type="nucleotide sequence ID" value="XM_038200391.1"/>
</dbReference>
<protein>
    <submittedName>
        <fullName evidence="2">Uncharacterized protein</fullName>
    </submittedName>
</protein>